<dbReference type="SUPFAM" id="SSF53383">
    <property type="entry name" value="PLP-dependent transferases"/>
    <property type="match status" value="1"/>
</dbReference>
<dbReference type="Proteomes" id="UP000238392">
    <property type="component" value="Unassembled WGS sequence"/>
</dbReference>
<dbReference type="EMBL" id="PVTQ01000001">
    <property type="protein sequence ID" value="PRY94172.1"/>
    <property type="molecule type" value="Genomic_DNA"/>
</dbReference>
<dbReference type="InterPro" id="IPR015424">
    <property type="entry name" value="PyrdxlP-dep_Trfase"/>
</dbReference>
<dbReference type="InterPro" id="IPR050596">
    <property type="entry name" value="AspAT/PAT-like"/>
</dbReference>
<dbReference type="GO" id="GO:0006520">
    <property type="term" value="P:amino acid metabolic process"/>
    <property type="evidence" value="ECO:0007669"/>
    <property type="project" value="InterPro"/>
</dbReference>
<sequence length="392" mass="43275">MTSRTGATFTSPIVQARHWLAATDLPAGKPLINLSQAAPMAAPPEALRREMARLLEEPATHLYGPVLGNPDLRDALAQKICAQYGAASVKDTHIAITPGCNQAFAATIAALCDQGDQVILPVPWYFNHKMWLDMSGCKAVPLPVGPDMLPDPDQAAALITAKTKAIVLVTPNNPTGTIYPAPLIRAFMTLAQERGITLIVDETYRDFLKSDARPHDLFDDPDWDQTLVRLYSFSKAYRLTGHRVGAIAANPDLLHQIEKFLDTTIICAPQLGQRAAAWSLTHLDDWLEGERKAILDTRQALIDGASPLTDQGWRIRSSGAYFAWLEHPYAENSFDLCQRILREEGVLMLPDTMFRPESDPAKGREIRIAIANIAKERLPELFQRLAATRALT</sequence>
<evidence type="ECO:0000313" key="9">
    <source>
        <dbReference type="EMBL" id="PRY94172.1"/>
    </source>
</evidence>
<dbReference type="InterPro" id="IPR015421">
    <property type="entry name" value="PyrdxlP-dep_Trfase_major"/>
</dbReference>
<dbReference type="CDD" id="cd00609">
    <property type="entry name" value="AAT_like"/>
    <property type="match status" value="1"/>
</dbReference>
<name>A0A2T0X5C3_9RHOB</name>
<evidence type="ECO:0000256" key="5">
    <source>
        <dbReference type="ARBA" id="ARBA00022679"/>
    </source>
</evidence>
<dbReference type="PANTHER" id="PTHR46383">
    <property type="entry name" value="ASPARTATE AMINOTRANSFERASE"/>
    <property type="match status" value="1"/>
</dbReference>
<keyword evidence="6" id="KW-0663">Pyridoxal phosphate</keyword>
<keyword evidence="4 9" id="KW-0032">Aminotransferase</keyword>
<dbReference type="NCBIfam" id="NF005732">
    <property type="entry name" value="PRK07550.1"/>
    <property type="match status" value="1"/>
</dbReference>
<evidence type="ECO:0000256" key="4">
    <source>
        <dbReference type="ARBA" id="ARBA00022576"/>
    </source>
</evidence>
<evidence type="ECO:0000256" key="6">
    <source>
        <dbReference type="ARBA" id="ARBA00022898"/>
    </source>
</evidence>
<dbReference type="Gene3D" id="3.40.640.10">
    <property type="entry name" value="Type I PLP-dependent aspartate aminotransferase-like (Major domain)"/>
    <property type="match status" value="1"/>
</dbReference>
<keyword evidence="5 9" id="KW-0808">Transferase</keyword>
<dbReference type="AlphaFoldDB" id="A0A2T0X5C3"/>
<organism evidence="9 10">
    <name type="scientific">Donghicola tyrosinivorans</name>
    <dbReference type="NCBI Taxonomy" id="1652492"/>
    <lineage>
        <taxon>Bacteria</taxon>
        <taxon>Pseudomonadati</taxon>
        <taxon>Pseudomonadota</taxon>
        <taxon>Alphaproteobacteria</taxon>
        <taxon>Rhodobacterales</taxon>
        <taxon>Roseobacteraceae</taxon>
        <taxon>Donghicola</taxon>
    </lineage>
</organism>
<accession>A0A2T0X5C3</accession>
<dbReference type="OrthoDB" id="9766084at2"/>
<dbReference type="PANTHER" id="PTHR46383:SF1">
    <property type="entry name" value="ASPARTATE AMINOTRANSFERASE"/>
    <property type="match status" value="1"/>
</dbReference>
<comment type="caution">
    <text evidence="9">The sequence shown here is derived from an EMBL/GenBank/DDBJ whole genome shotgun (WGS) entry which is preliminary data.</text>
</comment>
<evidence type="ECO:0000256" key="2">
    <source>
        <dbReference type="ARBA" id="ARBA00007441"/>
    </source>
</evidence>
<dbReference type="Pfam" id="PF00155">
    <property type="entry name" value="Aminotran_1_2"/>
    <property type="match status" value="1"/>
</dbReference>
<evidence type="ECO:0000313" key="10">
    <source>
        <dbReference type="Proteomes" id="UP000238392"/>
    </source>
</evidence>
<protein>
    <recommendedName>
        <fullName evidence="3">aspartate transaminase</fullName>
        <ecNumber evidence="3">2.6.1.1</ecNumber>
    </recommendedName>
</protein>
<comment type="cofactor">
    <cofactor evidence="1">
        <name>pyridoxal 5'-phosphate</name>
        <dbReference type="ChEBI" id="CHEBI:597326"/>
    </cofactor>
</comment>
<proteinExistence type="inferred from homology"/>
<comment type="similarity">
    <text evidence="2">Belongs to the class-I pyridoxal-phosphate-dependent aminotransferase family.</text>
</comment>
<evidence type="ECO:0000256" key="3">
    <source>
        <dbReference type="ARBA" id="ARBA00012753"/>
    </source>
</evidence>
<evidence type="ECO:0000259" key="8">
    <source>
        <dbReference type="Pfam" id="PF00155"/>
    </source>
</evidence>
<keyword evidence="10" id="KW-1185">Reference proteome</keyword>
<feature type="domain" description="Aminotransferase class I/classII large" evidence="8">
    <location>
        <begin position="30"/>
        <end position="385"/>
    </location>
</feature>
<dbReference type="GO" id="GO:0004069">
    <property type="term" value="F:L-aspartate:2-oxoglutarate aminotransferase activity"/>
    <property type="evidence" value="ECO:0007669"/>
    <property type="project" value="UniProtKB-EC"/>
</dbReference>
<evidence type="ECO:0000256" key="1">
    <source>
        <dbReference type="ARBA" id="ARBA00001933"/>
    </source>
</evidence>
<dbReference type="RefSeq" id="WP_106262438.1">
    <property type="nucleotide sequence ID" value="NZ_PVTQ01000001.1"/>
</dbReference>
<gene>
    <name evidence="9" type="ORF">CLV74_101307</name>
</gene>
<comment type="catalytic activity">
    <reaction evidence="7">
        <text>L-aspartate + 2-oxoglutarate = oxaloacetate + L-glutamate</text>
        <dbReference type="Rhea" id="RHEA:21824"/>
        <dbReference type="ChEBI" id="CHEBI:16452"/>
        <dbReference type="ChEBI" id="CHEBI:16810"/>
        <dbReference type="ChEBI" id="CHEBI:29985"/>
        <dbReference type="ChEBI" id="CHEBI:29991"/>
        <dbReference type="EC" id="2.6.1.1"/>
    </reaction>
</comment>
<evidence type="ECO:0000256" key="7">
    <source>
        <dbReference type="ARBA" id="ARBA00049185"/>
    </source>
</evidence>
<dbReference type="GO" id="GO:0030170">
    <property type="term" value="F:pyridoxal phosphate binding"/>
    <property type="evidence" value="ECO:0007669"/>
    <property type="project" value="InterPro"/>
</dbReference>
<dbReference type="EC" id="2.6.1.1" evidence="3"/>
<dbReference type="InterPro" id="IPR004839">
    <property type="entry name" value="Aminotransferase_I/II_large"/>
</dbReference>
<reference evidence="9 10" key="1">
    <citation type="submission" date="2018-03" db="EMBL/GenBank/DDBJ databases">
        <title>Genomic Encyclopedia of Archaeal and Bacterial Type Strains, Phase II (KMG-II): from individual species to whole genera.</title>
        <authorList>
            <person name="Goeker M."/>
        </authorList>
    </citation>
    <scope>NUCLEOTIDE SEQUENCE [LARGE SCALE GENOMIC DNA]</scope>
    <source>
        <strain evidence="9 10">DSM 100212</strain>
    </source>
</reference>